<dbReference type="RefSeq" id="XP_009040716.1">
    <property type="nucleotide sequence ID" value="XM_009042468.1"/>
</dbReference>
<dbReference type="UniPathway" id="UPA00084">
    <property type="reaction ID" value="UER00503"/>
</dbReference>
<proteinExistence type="inferred from homology"/>
<dbReference type="SUPFAM" id="SSF56024">
    <property type="entry name" value="Phospholipase D/nuclease"/>
    <property type="match status" value="1"/>
</dbReference>
<comment type="subcellular location">
    <subcellularLocation>
        <location evidence="10">Mitochondrion</location>
    </subcellularLocation>
</comment>
<evidence type="ECO:0000256" key="4">
    <source>
        <dbReference type="ARBA" id="ARBA00022679"/>
    </source>
</evidence>
<accession>F0YJZ1</accession>
<evidence type="ECO:0000313" key="14">
    <source>
        <dbReference type="Proteomes" id="UP000002729"/>
    </source>
</evidence>
<dbReference type="InParanoid" id="F0YJZ1"/>
<evidence type="ECO:0000256" key="3">
    <source>
        <dbReference type="ARBA" id="ARBA00022516"/>
    </source>
</evidence>
<dbReference type="Gene3D" id="3.30.870.10">
    <property type="entry name" value="Endonuclease Chain A"/>
    <property type="match status" value="2"/>
</dbReference>
<dbReference type="AlphaFoldDB" id="F0YJZ1"/>
<evidence type="ECO:0000256" key="1">
    <source>
        <dbReference type="ARBA" id="ARBA00005042"/>
    </source>
</evidence>
<keyword evidence="10" id="KW-0496">Mitochondrion</keyword>
<dbReference type="GO" id="GO:0008444">
    <property type="term" value="F:CDP-diacylglycerol-glycerol-3-phosphate 3-phosphatidyltransferase activity"/>
    <property type="evidence" value="ECO:0007669"/>
    <property type="project" value="UniProtKB-EC"/>
</dbReference>
<keyword evidence="4 10" id="KW-0808">Transferase</keyword>
<comment type="pathway">
    <text evidence="1 10">Phospholipid metabolism; phosphatidylglycerol biosynthesis; phosphatidylglycerol from CDP-diacylglycerol: step 1/2.</text>
</comment>
<dbReference type="OMA" id="HKCLAQC"/>
<gene>
    <name evidence="13" type="ORF">AURANDRAFT_67103</name>
</gene>
<comment type="function">
    <text evidence="10">Functions in the biosynthesis of the anionic phospholipids phosphatidylglycerol and cardiolipin.</text>
</comment>
<dbReference type="GeneID" id="20226082"/>
<keyword evidence="10" id="KW-0067">ATP-binding</keyword>
<dbReference type="PROSITE" id="PS50035">
    <property type="entry name" value="PLD"/>
    <property type="match status" value="1"/>
</dbReference>
<dbReference type="OrthoDB" id="10250191at2759"/>
<keyword evidence="7 10" id="KW-0594">Phospholipid biosynthesis</keyword>
<organism evidence="14">
    <name type="scientific">Aureococcus anophagefferens</name>
    <name type="common">Harmful bloom alga</name>
    <dbReference type="NCBI Taxonomy" id="44056"/>
    <lineage>
        <taxon>Eukaryota</taxon>
        <taxon>Sar</taxon>
        <taxon>Stramenopiles</taxon>
        <taxon>Ochrophyta</taxon>
        <taxon>Pelagophyceae</taxon>
        <taxon>Pelagomonadales</taxon>
        <taxon>Pelagomonadaceae</taxon>
        <taxon>Aureococcus</taxon>
    </lineage>
</organism>
<evidence type="ECO:0000256" key="10">
    <source>
        <dbReference type="RuleBase" id="RU365024"/>
    </source>
</evidence>
<comment type="catalytic activity">
    <reaction evidence="9 10">
        <text>a CDP-1,2-diacyl-sn-glycerol + sn-glycerol 3-phosphate = a 1,2-diacyl-sn-glycero-3-phospho-(1'-sn-glycero-3'-phosphate) + CMP + H(+)</text>
        <dbReference type="Rhea" id="RHEA:12593"/>
        <dbReference type="ChEBI" id="CHEBI:15378"/>
        <dbReference type="ChEBI" id="CHEBI:57597"/>
        <dbReference type="ChEBI" id="CHEBI:58332"/>
        <dbReference type="ChEBI" id="CHEBI:60110"/>
        <dbReference type="ChEBI" id="CHEBI:60377"/>
        <dbReference type="EC" id="2.7.8.5"/>
    </reaction>
</comment>
<keyword evidence="5" id="KW-0677">Repeat</keyword>
<keyword evidence="6 10" id="KW-0443">Lipid metabolism</keyword>
<keyword evidence="3 10" id="KW-0444">Lipid biosynthesis</keyword>
<feature type="domain" description="PLD phosphodiesterase" evidence="12">
    <location>
        <begin position="147"/>
        <end position="173"/>
    </location>
</feature>
<keyword evidence="14" id="KW-1185">Reference proteome</keyword>
<evidence type="ECO:0000256" key="7">
    <source>
        <dbReference type="ARBA" id="ARBA00023209"/>
    </source>
</evidence>
<evidence type="ECO:0000256" key="9">
    <source>
        <dbReference type="ARBA" id="ARBA00048586"/>
    </source>
</evidence>
<dbReference type="PANTHER" id="PTHR12586:SF1">
    <property type="entry name" value="CDP-DIACYLGLYCEROL--GLYCEROL-3-PHOSPHATE 3-PHOSPHATIDYLTRANSFERASE, MITOCHONDRIAL"/>
    <property type="match status" value="1"/>
</dbReference>
<dbReference type="PIRSF" id="PIRSF000850">
    <property type="entry name" value="Phospholipase_D_PSS"/>
    <property type="match status" value="1"/>
</dbReference>
<dbReference type="InterPro" id="IPR016270">
    <property type="entry name" value="PGS1"/>
</dbReference>
<evidence type="ECO:0000313" key="13">
    <source>
        <dbReference type="EMBL" id="EGB04610.1"/>
    </source>
</evidence>
<dbReference type="EMBL" id="GL833149">
    <property type="protein sequence ID" value="EGB04610.1"/>
    <property type="molecule type" value="Genomic_DNA"/>
</dbReference>
<dbReference type="GO" id="GO:0005739">
    <property type="term" value="C:mitochondrion"/>
    <property type="evidence" value="ECO:0007669"/>
    <property type="project" value="UniProtKB-SubCell"/>
</dbReference>
<evidence type="ECO:0000259" key="12">
    <source>
        <dbReference type="PROSITE" id="PS50035"/>
    </source>
</evidence>
<dbReference type="KEGG" id="aaf:AURANDRAFT_67103"/>
<name>F0YJZ1_AURAN</name>
<dbReference type="PANTHER" id="PTHR12586">
    <property type="entry name" value="CDP-DIACYLGLYCEROL--SERINE O-PHOSPHATIDYLTRANSFERASE"/>
    <property type="match status" value="1"/>
</dbReference>
<reference evidence="13 14" key="1">
    <citation type="journal article" date="2011" name="Proc. Natl. Acad. Sci. U.S.A.">
        <title>Niche of harmful alga Aureococcus anophagefferens revealed through ecogenomics.</title>
        <authorList>
            <person name="Gobler C.J."/>
            <person name="Berry D.L."/>
            <person name="Dyhrman S.T."/>
            <person name="Wilhelm S.W."/>
            <person name="Salamov A."/>
            <person name="Lobanov A.V."/>
            <person name="Zhang Y."/>
            <person name="Collier J.L."/>
            <person name="Wurch L.L."/>
            <person name="Kustka A.B."/>
            <person name="Dill B.D."/>
            <person name="Shah M."/>
            <person name="VerBerkmoes N.C."/>
            <person name="Kuo A."/>
            <person name="Terry A."/>
            <person name="Pangilinan J."/>
            <person name="Lindquist E.A."/>
            <person name="Lucas S."/>
            <person name="Paulsen I.T."/>
            <person name="Hattenrath-Lehmann T.K."/>
            <person name="Talmage S.C."/>
            <person name="Walker E.A."/>
            <person name="Koch F."/>
            <person name="Burson A.M."/>
            <person name="Marcoval M.A."/>
            <person name="Tang Y.Z."/>
            <person name="Lecleir G.R."/>
            <person name="Coyne K.J."/>
            <person name="Berg G.M."/>
            <person name="Bertrand E.M."/>
            <person name="Saito M.A."/>
            <person name="Gladyshev V.N."/>
            <person name="Grigoriev I.V."/>
        </authorList>
    </citation>
    <scope>NUCLEOTIDE SEQUENCE [LARGE SCALE GENOMIC DNA]</scope>
    <source>
        <strain evidence="14">CCMP 1984</strain>
    </source>
</reference>
<dbReference type="Proteomes" id="UP000002729">
    <property type="component" value="Unassembled WGS sequence"/>
</dbReference>
<feature type="region of interest" description="Disordered" evidence="11">
    <location>
        <begin position="221"/>
        <end position="240"/>
    </location>
</feature>
<evidence type="ECO:0000256" key="11">
    <source>
        <dbReference type="SAM" id="MobiDB-lite"/>
    </source>
</evidence>
<keyword evidence="10" id="KW-0547">Nucleotide-binding</keyword>
<protein>
    <recommendedName>
        <fullName evidence="10">CDP-diacylglycerol--glycerol-3-phosphate 3-phosphatidyltransferase</fullName>
        <ecNumber evidence="10">2.7.8.5</ecNumber>
    </recommendedName>
</protein>
<comment type="similarity">
    <text evidence="2 10">Belongs to the CDP-alcohol phosphatidyltransferase class-II family.</text>
</comment>
<keyword evidence="8 10" id="KW-1208">Phospholipid metabolism</keyword>
<dbReference type="eggNOG" id="KOG3964">
    <property type="taxonomic scope" value="Eukaryota"/>
</dbReference>
<evidence type="ECO:0000256" key="5">
    <source>
        <dbReference type="ARBA" id="ARBA00022737"/>
    </source>
</evidence>
<dbReference type="GO" id="GO:0005524">
    <property type="term" value="F:ATP binding"/>
    <property type="evidence" value="ECO:0007669"/>
    <property type="project" value="UniProtKB-KW"/>
</dbReference>
<sequence>MSRLAAQSLRRALQRQGLRSFEITPNSVEVLATPRDFYESLLTACRGARSRISLSALYWGTGALEQDLAAAVEGAMAARDAKVTVVLDAARARRADGAGRTSVSTLARVADRGAAVRLFETPRLGGAALQRALDCAPRPLRGLVNEILGVHHVKVFAVDDVVVLSSANLSDEYFSTRRDRCVVVRDARVAAWHHDLVAILADADADYAALAARLAKHCRRPGPEPPRRVAPRAAKVGPRSARWTRAKPRSVLVPTMQLGSAGLDLESKALAAVLEPRGFDALGLATAYVNPPEDVAAALAASDAPVDVLVPSAETHGFGSATGAKRAVPLGHAACARDLAARLGPAGRLREWAGPGTFHGKGVWLFEEGRVAATVLGSSNFNARSRDRDLELGAVLLPRDAGLGRALAAEWRALAADARAPDAAAPPWWLGPLRPLLRPFL</sequence>
<dbReference type="GO" id="GO:0032049">
    <property type="term" value="P:cardiolipin biosynthetic process"/>
    <property type="evidence" value="ECO:0007669"/>
    <property type="project" value="InterPro"/>
</dbReference>
<evidence type="ECO:0000256" key="2">
    <source>
        <dbReference type="ARBA" id="ARBA00010682"/>
    </source>
</evidence>
<evidence type="ECO:0000256" key="6">
    <source>
        <dbReference type="ARBA" id="ARBA00023098"/>
    </source>
</evidence>
<evidence type="ECO:0000256" key="8">
    <source>
        <dbReference type="ARBA" id="ARBA00023264"/>
    </source>
</evidence>
<dbReference type="InterPro" id="IPR001736">
    <property type="entry name" value="PLipase_D/transphosphatidylase"/>
</dbReference>
<dbReference type="EC" id="2.7.8.5" evidence="10"/>
<dbReference type="SMART" id="SM00155">
    <property type="entry name" value="PLDc"/>
    <property type="match status" value="2"/>
</dbReference>